<feature type="non-terminal residue" evidence="4">
    <location>
        <position position="1"/>
    </location>
</feature>
<dbReference type="EMBL" id="ASHM01003908">
    <property type="protein sequence ID" value="PNY10562.1"/>
    <property type="molecule type" value="Genomic_DNA"/>
</dbReference>
<organism evidence="4 5">
    <name type="scientific">Trifolium pratense</name>
    <name type="common">Red clover</name>
    <dbReference type="NCBI Taxonomy" id="57577"/>
    <lineage>
        <taxon>Eukaryota</taxon>
        <taxon>Viridiplantae</taxon>
        <taxon>Streptophyta</taxon>
        <taxon>Embryophyta</taxon>
        <taxon>Tracheophyta</taxon>
        <taxon>Spermatophyta</taxon>
        <taxon>Magnoliopsida</taxon>
        <taxon>eudicotyledons</taxon>
        <taxon>Gunneridae</taxon>
        <taxon>Pentapetalae</taxon>
        <taxon>rosids</taxon>
        <taxon>fabids</taxon>
        <taxon>Fabales</taxon>
        <taxon>Fabaceae</taxon>
        <taxon>Papilionoideae</taxon>
        <taxon>50 kb inversion clade</taxon>
        <taxon>NPAAA clade</taxon>
        <taxon>Hologalegina</taxon>
        <taxon>IRL clade</taxon>
        <taxon>Trifolieae</taxon>
        <taxon>Trifolium</taxon>
    </lineage>
</organism>
<dbReference type="GO" id="GO:0000481">
    <property type="term" value="P:maturation of 5S rRNA"/>
    <property type="evidence" value="ECO:0007669"/>
    <property type="project" value="TreeGrafter"/>
</dbReference>
<protein>
    <submittedName>
        <fullName evidence="4">SART-1 family protein</fullName>
    </submittedName>
</protein>
<keyword evidence="3" id="KW-0539">Nucleus</keyword>
<dbReference type="PANTHER" id="PTHR14152:SF5">
    <property type="entry name" value="U4_U6.U5 TRI-SNRNP-ASSOCIATED PROTEIN 1"/>
    <property type="match status" value="1"/>
</dbReference>
<evidence type="ECO:0000313" key="5">
    <source>
        <dbReference type="Proteomes" id="UP000236291"/>
    </source>
</evidence>
<dbReference type="PANTHER" id="PTHR14152">
    <property type="entry name" value="SQUAMOUS CELL CARCINOMA ANTIGEN RECOGNISED BY CYTOTOXIC T LYMPHOCYTES"/>
    <property type="match status" value="1"/>
</dbReference>
<dbReference type="InterPro" id="IPR005011">
    <property type="entry name" value="SNU66/SART1"/>
</dbReference>
<sequence>EQSRNVKTPVFADDDEDLRKSLEKARRLALKNQEEKGVFRPQAIAVIASSNPCNETVDDQISTARKSRENKIVFREIKESVWRHRINEEARILTSSDTPSLFVERMREAQARMKKPYLVLSGDVKPENFSGLKRKAEQISS</sequence>
<dbReference type="GO" id="GO:0045292">
    <property type="term" value="P:mRNA cis splicing, via spliceosome"/>
    <property type="evidence" value="ECO:0007669"/>
    <property type="project" value="TreeGrafter"/>
</dbReference>
<name>A0A2K3P5K3_TRIPR</name>
<evidence type="ECO:0000256" key="1">
    <source>
        <dbReference type="ARBA" id="ARBA00004123"/>
    </source>
</evidence>
<dbReference type="AlphaFoldDB" id="A0A2K3P5K3"/>
<dbReference type="ExpressionAtlas" id="A0A2K3P5K3">
    <property type="expression patterns" value="baseline"/>
</dbReference>
<dbReference type="Proteomes" id="UP000236291">
    <property type="component" value="Unassembled WGS sequence"/>
</dbReference>
<evidence type="ECO:0000256" key="2">
    <source>
        <dbReference type="ARBA" id="ARBA00006076"/>
    </source>
</evidence>
<gene>
    <name evidence="4" type="ORF">L195_g007144</name>
</gene>
<comment type="similarity">
    <text evidence="2">Belongs to the SNU66/SART1 family.</text>
</comment>
<accession>A0A2K3P5K3</accession>
<comment type="subcellular location">
    <subcellularLocation>
        <location evidence="1">Nucleus</location>
    </subcellularLocation>
</comment>
<evidence type="ECO:0000256" key="3">
    <source>
        <dbReference type="ARBA" id="ARBA00023242"/>
    </source>
</evidence>
<comment type="caution">
    <text evidence="4">The sequence shown here is derived from an EMBL/GenBank/DDBJ whole genome shotgun (WGS) entry which is preliminary data.</text>
</comment>
<evidence type="ECO:0000313" key="4">
    <source>
        <dbReference type="EMBL" id="PNY10562.1"/>
    </source>
</evidence>
<reference evidence="4 5" key="2">
    <citation type="journal article" date="2017" name="Front. Plant Sci.">
        <title>Gene Classification and Mining of Molecular Markers Useful in Red Clover (Trifolium pratense) Breeding.</title>
        <authorList>
            <person name="Istvanek J."/>
            <person name="Dluhosova J."/>
            <person name="Dluhos P."/>
            <person name="Patkova L."/>
            <person name="Nedelnik J."/>
            <person name="Repkova J."/>
        </authorList>
    </citation>
    <scope>NUCLEOTIDE SEQUENCE [LARGE SCALE GENOMIC DNA]</scope>
    <source>
        <strain evidence="5">cv. Tatra</strain>
        <tissue evidence="4">Young leaves</tissue>
    </source>
</reference>
<proteinExistence type="inferred from homology"/>
<dbReference type="GO" id="GO:0046540">
    <property type="term" value="C:U4/U6 x U5 tri-snRNP complex"/>
    <property type="evidence" value="ECO:0007669"/>
    <property type="project" value="TreeGrafter"/>
</dbReference>
<reference evidence="4 5" key="1">
    <citation type="journal article" date="2014" name="Am. J. Bot.">
        <title>Genome assembly and annotation for red clover (Trifolium pratense; Fabaceae).</title>
        <authorList>
            <person name="Istvanek J."/>
            <person name="Jaros M."/>
            <person name="Krenek A."/>
            <person name="Repkova J."/>
        </authorList>
    </citation>
    <scope>NUCLEOTIDE SEQUENCE [LARGE SCALE GENOMIC DNA]</scope>
    <source>
        <strain evidence="5">cv. Tatra</strain>
        <tissue evidence="4">Young leaves</tissue>
    </source>
</reference>
<dbReference type="STRING" id="57577.A0A2K3P5K3"/>